<evidence type="ECO:0000256" key="1">
    <source>
        <dbReference type="ARBA" id="ARBA00005417"/>
    </source>
</evidence>
<keyword evidence="4 5" id="KW-0067">ATP-binding</keyword>
<dbReference type="OrthoDB" id="9804819at2"/>
<dbReference type="InterPro" id="IPR003593">
    <property type="entry name" value="AAA+_ATPase"/>
</dbReference>
<dbReference type="Gene3D" id="3.40.50.300">
    <property type="entry name" value="P-loop containing nucleotide triphosphate hydrolases"/>
    <property type="match status" value="1"/>
</dbReference>
<gene>
    <name evidence="5" type="ORF">BAOM_3720</name>
</gene>
<dbReference type="SUPFAM" id="SSF52540">
    <property type="entry name" value="P-loop containing nucleoside triphosphate hydrolases"/>
    <property type="match status" value="1"/>
</dbReference>
<evidence type="ECO:0000256" key="4">
    <source>
        <dbReference type="ARBA" id="ARBA00022840"/>
    </source>
</evidence>
<dbReference type="RefSeq" id="WP_127761332.1">
    <property type="nucleotide sequence ID" value="NZ_CP026095.1"/>
</dbReference>
<dbReference type="InterPro" id="IPR003439">
    <property type="entry name" value="ABC_transporter-like_ATP-bd"/>
</dbReference>
<dbReference type="PROSITE" id="PS00211">
    <property type="entry name" value="ABC_TRANSPORTER_1"/>
    <property type="match status" value="1"/>
</dbReference>
<comment type="similarity">
    <text evidence="1">Belongs to the ABC transporter superfamily.</text>
</comment>
<evidence type="ECO:0000313" key="5">
    <source>
        <dbReference type="EMBL" id="AZV44329.1"/>
    </source>
</evidence>
<dbReference type="PANTHER" id="PTHR43335:SF4">
    <property type="entry name" value="ABC TRANSPORTER, ATP-BINDING PROTEIN"/>
    <property type="match status" value="1"/>
</dbReference>
<dbReference type="PANTHER" id="PTHR43335">
    <property type="entry name" value="ABC TRANSPORTER, ATP-BINDING PROTEIN"/>
    <property type="match status" value="1"/>
</dbReference>
<dbReference type="AlphaFoldDB" id="A0A3Q9RPQ7"/>
<reference evidence="5 6" key="1">
    <citation type="submission" date="2018-01" db="EMBL/GenBank/DDBJ databases">
        <title>Bacillus asahii Genome sequencing and assembly.</title>
        <authorList>
            <person name="Jiang H."/>
            <person name="Feng Y."/>
            <person name="Zhao F."/>
            <person name="Lin X."/>
        </authorList>
    </citation>
    <scope>NUCLEOTIDE SEQUENCE [LARGE SCALE GENOMIC DNA]</scope>
    <source>
        <strain evidence="5 6">OM18</strain>
    </source>
</reference>
<dbReference type="InterPro" id="IPR027417">
    <property type="entry name" value="P-loop_NTPase"/>
</dbReference>
<protein>
    <submittedName>
        <fullName evidence="5">ABC transporter ATP-binding protein</fullName>
    </submittedName>
</protein>
<dbReference type="InterPro" id="IPR017871">
    <property type="entry name" value="ABC_transporter-like_CS"/>
</dbReference>
<evidence type="ECO:0000313" key="6">
    <source>
        <dbReference type="Proteomes" id="UP000283095"/>
    </source>
</evidence>
<dbReference type="PROSITE" id="PS50893">
    <property type="entry name" value="ABC_TRANSPORTER_2"/>
    <property type="match status" value="1"/>
</dbReference>
<name>A0A3Q9RPQ7_9BACI</name>
<dbReference type="Pfam" id="PF00005">
    <property type="entry name" value="ABC_tran"/>
    <property type="match status" value="1"/>
</dbReference>
<keyword evidence="2" id="KW-0813">Transport</keyword>
<dbReference type="GO" id="GO:0016887">
    <property type="term" value="F:ATP hydrolysis activity"/>
    <property type="evidence" value="ECO:0007669"/>
    <property type="project" value="InterPro"/>
</dbReference>
<proteinExistence type="inferred from homology"/>
<organism evidence="5 6">
    <name type="scientific">Peribacillus asahii</name>
    <dbReference type="NCBI Taxonomy" id="228899"/>
    <lineage>
        <taxon>Bacteria</taxon>
        <taxon>Bacillati</taxon>
        <taxon>Bacillota</taxon>
        <taxon>Bacilli</taxon>
        <taxon>Bacillales</taxon>
        <taxon>Bacillaceae</taxon>
        <taxon>Peribacillus</taxon>
    </lineage>
</organism>
<dbReference type="Proteomes" id="UP000283095">
    <property type="component" value="Chromosome"/>
</dbReference>
<accession>A0A3Q9RPQ7</accession>
<dbReference type="KEGG" id="pasa:BAOM_3720"/>
<sequence length="244" mass="27460">MKKEVVLEANNITKTVSGKNIVNQFSTRVYKGDICGFLGPNGAGKTTLMRMFTGLIRPTEGTILVGGKDVNKDRQQALRNVGAIIESPIFFPYMTGRKMLQNLARLYPDLSRKEQLEQVEAALSIVRLTEDADVKIKNYSLGMRQRLGIAQALLGEPDVILLDEPANGLDPMGMRELRELILELREKKNLTFLISSHLLDEIQQMCDRLVIIRNGKLVIQGSKEELIKDPSKRLEDIFVEMMTS</sequence>
<dbReference type="SMART" id="SM00382">
    <property type="entry name" value="AAA"/>
    <property type="match status" value="1"/>
</dbReference>
<dbReference type="EMBL" id="CP026095">
    <property type="protein sequence ID" value="AZV44329.1"/>
    <property type="molecule type" value="Genomic_DNA"/>
</dbReference>
<evidence type="ECO:0000256" key="3">
    <source>
        <dbReference type="ARBA" id="ARBA00022741"/>
    </source>
</evidence>
<dbReference type="GO" id="GO:0005524">
    <property type="term" value="F:ATP binding"/>
    <property type="evidence" value="ECO:0007669"/>
    <property type="project" value="UniProtKB-KW"/>
</dbReference>
<keyword evidence="3" id="KW-0547">Nucleotide-binding</keyword>
<evidence type="ECO:0000256" key="2">
    <source>
        <dbReference type="ARBA" id="ARBA00022448"/>
    </source>
</evidence>